<evidence type="ECO:0000259" key="3">
    <source>
        <dbReference type="Pfam" id="PF12969"/>
    </source>
</evidence>
<dbReference type="Proteomes" id="UP000488299">
    <property type="component" value="Unassembled WGS sequence"/>
</dbReference>
<dbReference type="Gene3D" id="2.60.120.1130">
    <property type="match status" value="1"/>
</dbReference>
<evidence type="ECO:0000313" key="5">
    <source>
        <dbReference type="Proteomes" id="UP000488299"/>
    </source>
</evidence>
<dbReference type="InterPro" id="IPR024618">
    <property type="entry name" value="DUF3857"/>
</dbReference>
<gene>
    <name evidence="4" type="ORF">F5984_03915</name>
</gene>
<dbReference type="InterPro" id="IPR002931">
    <property type="entry name" value="Transglutaminase-like"/>
</dbReference>
<dbReference type="EMBL" id="WELI01000001">
    <property type="protein sequence ID" value="KAB7733093.1"/>
    <property type="molecule type" value="Genomic_DNA"/>
</dbReference>
<keyword evidence="5" id="KW-1185">Reference proteome</keyword>
<dbReference type="RefSeq" id="WP_152122933.1">
    <property type="nucleotide sequence ID" value="NZ_WELI01000001.1"/>
</dbReference>
<dbReference type="Pfam" id="PF01841">
    <property type="entry name" value="Transglut_core"/>
    <property type="match status" value="1"/>
</dbReference>
<feature type="domain" description="Transglutaminase-like" evidence="2">
    <location>
        <begin position="322"/>
        <end position="396"/>
    </location>
</feature>
<dbReference type="Gene3D" id="2.60.40.3140">
    <property type="match status" value="1"/>
</dbReference>
<dbReference type="SUPFAM" id="SSF54001">
    <property type="entry name" value="Cysteine proteinases"/>
    <property type="match status" value="1"/>
</dbReference>
<feature type="signal peptide" evidence="1">
    <location>
        <begin position="1"/>
        <end position="27"/>
    </location>
</feature>
<proteinExistence type="predicted"/>
<evidence type="ECO:0000313" key="4">
    <source>
        <dbReference type="EMBL" id="KAB7733093.1"/>
    </source>
</evidence>
<evidence type="ECO:0000259" key="2">
    <source>
        <dbReference type="Pfam" id="PF01841"/>
    </source>
</evidence>
<accession>A0A7J5U5Y3</accession>
<sequence length="676" mass="76395">MDSHLYKRIWVLTLLSFLFMDTTAVVAQATSTQAPIVKLGRVTAADFDLAASGLDSTAEAEVLYDHGSVRFDLRNNTFIMEFTRHRRIRILKKSALNRGTVEIPTFKGEGAEREYMVGIDGYTHNLNGQNVTTDKLTRAGMVSERVSDQVTLEKFTLPNVREGSIIEYRYVLQTPFSVAHNPRTWAFQEEIPVRWSEYNITIPNYFYYKIIMGGYLGLTEQKQRSVSMNLLPGVPDTPAIVYHFAIANVPALESEDYITTTRDYTSKVEFELAKVQIPNGLIKDFTVSWETLDKTLLMADWFGNQYKKAPFLRDVATLIRSQNPTDSLARLSAAYDYIRKSIKWDGSNSYSCKSTRKIFEAKKGDAGDINLLLIALLRELDFDANPVLLSTRSHGRVMEEYALTRQFDYVVAHVHTNGQEIMLDATDPFIKMGMLPKRCLNQTGRLVVPDQKSRFVSLLPTERDTELTSGQFTLADDGEVKGTMKHSRGGYSGWSARSVYQTDGEAKYLEQILKKRPNWQLNTTEITGVSNPAAAFESNHTLVIADAYTEAGDRIYLNPMLTEGRTQNPFKEKTRLYPVDFGAPIEEAFMATFTLPQGFAVEELPKAAVISLPDKAGRFSYQVLHTGNQLQVVSRLSLRKPIYFAEEYGALRELFALIVTKHAERVVLKRGEVAKK</sequence>
<dbReference type="AlphaFoldDB" id="A0A7J5U5Y3"/>
<evidence type="ECO:0000256" key="1">
    <source>
        <dbReference type="SAM" id="SignalP"/>
    </source>
</evidence>
<protein>
    <submittedName>
        <fullName evidence="4">DUF3857 domain-containing protein</fullName>
    </submittedName>
</protein>
<keyword evidence="1" id="KW-0732">Signal</keyword>
<dbReference type="InterPro" id="IPR038765">
    <property type="entry name" value="Papain-like_cys_pep_sf"/>
</dbReference>
<dbReference type="Pfam" id="PF12969">
    <property type="entry name" value="DUF3857"/>
    <property type="match status" value="1"/>
</dbReference>
<dbReference type="Gene3D" id="3.10.620.30">
    <property type="match status" value="1"/>
</dbReference>
<reference evidence="4 5" key="1">
    <citation type="submission" date="2019-10" db="EMBL/GenBank/DDBJ databases">
        <title>Rudanella paleaurantiibacter sp. nov., isolated from sludge.</title>
        <authorList>
            <person name="Xu S.Q."/>
        </authorList>
    </citation>
    <scope>NUCLEOTIDE SEQUENCE [LARGE SCALE GENOMIC DNA]</scope>
    <source>
        <strain evidence="4 5">HX-22-17</strain>
    </source>
</reference>
<feature type="chain" id="PRO_5029604044" evidence="1">
    <location>
        <begin position="28"/>
        <end position="676"/>
    </location>
</feature>
<name>A0A7J5U5Y3_9BACT</name>
<organism evidence="4 5">
    <name type="scientific">Rudanella paleaurantiibacter</name>
    <dbReference type="NCBI Taxonomy" id="2614655"/>
    <lineage>
        <taxon>Bacteria</taxon>
        <taxon>Pseudomonadati</taxon>
        <taxon>Bacteroidota</taxon>
        <taxon>Cytophagia</taxon>
        <taxon>Cytophagales</taxon>
        <taxon>Cytophagaceae</taxon>
        <taxon>Rudanella</taxon>
    </lineage>
</organism>
<comment type="caution">
    <text evidence="4">The sequence shown here is derived from an EMBL/GenBank/DDBJ whole genome shotgun (WGS) entry which is preliminary data.</text>
</comment>
<feature type="domain" description="DUF3857" evidence="3">
    <location>
        <begin position="81"/>
        <end position="216"/>
    </location>
</feature>